<proteinExistence type="predicted"/>
<dbReference type="InterPro" id="IPR032359">
    <property type="entry name" value="KwaB-like"/>
</dbReference>
<dbReference type="AlphaFoldDB" id="A0AAJ5BCV3"/>
<dbReference type="RefSeq" id="WP_041891299.1">
    <property type="nucleotide sequence ID" value="NZ_CP010817.1"/>
</dbReference>
<name>A0AAJ5BCV3_MYRPR</name>
<reference evidence="1 2" key="1">
    <citation type="submission" date="2016-10" db="EMBL/GenBank/DDBJ databases">
        <authorList>
            <person name="Varghese N."/>
            <person name="Submissions S."/>
        </authorList>
    </citation>
    <scope>NUCLEOTIDE SEQUENCE [LARGE SCALE GENOMIC DNA]</scope>
    <source>
        <strain evidence="2">DSM 19823 / KCTC 23066 / CCTCC M 208030 / D25</strain>
    </source>
</reference>
<evidence type="ECO:0008006" key="3">
    <source>
        <dbReference type="Google" id="ProtNLM"/>
    </source>
</evidence>
<organism evidence="1 2">
    <name type="scientific">Myroides profundi</name>
    <dbReference type="NCBI Taxonomy" id="480520"/>
    <lineage>
        <taxon>Bacteria</taxon>
        <taxon>Pseudomonadati</taxon>
        <taxon>Bacteroidota</taxon>
        <taxon>Flavobacteriia</taxon>
        <taxon>Flavobacteriales</taxon>
        <taxon>Flavobacteriaceae</taxon>
        <taxon>Myroides</taxon>
    </lineage>
</organism>
<dbReference type="Pfam" id="PF16162">
    <property type="entry name" value="KwaB"/>
    <property type="match status" value="1"/>
</dbReference>
<dbReference type="Proteomes" id="UP000183496">
    <property type="component" value="Unassembled WGS sequence"/>
</dbReference>
<gene>
    <name evidence="1" type="ORF">SAMN04488089_102135</name>
</gene>
<protein>
    <recommendedName>
        <fullName evidence="3">DUF4868 domain-containing protein</fullName>
    </recommendedName>
</protein>
<dbReference type="EMBL" id="FOFY01000002">
    <property type="protein sequence ID" value="SEQ23570.1"/>
    <property type="molecule type" value="Genomic_DNA"/>
</dbReference>
<dbReference type="KEGG" id="mpw:MPR_1638"/>
<comment type="caution">
    <text evidence="1">The sequence shown here is derived from an EMBL/GenBank/DDBJ whole genome shotgun (WGS) entry which is preliminary data.</text>
</comment>
<keyword evidence="2" id="KW-1185">Reference proteome</keyword>
<evidence type="ECO:0000313" key="1">
    <source>
        <dbReference type="EMBL" id="SEQ23570.1"/>
    </source>
</evidence>
<evidence type="ECO:0000313" key="2">
    <source>
        <dbReference type="Proteomes" id="UP000183496"/>
    </source>
</evidence>
<sequence>MTIKEISEKIASTESTDLRLYFISRILKDNIKKNAKVIDKYVYKVYQVDIDSEIRNYLFSLTNEELRKIIKKDFEMLDYDVISDDTQHLFTYSMHNKVFSFSDVVFNQLKKNPPKMQSIESILSNDDELWAYCVGFNDLESKDWIYTFRKILSGKVAVDEKEGKNILKTIRTYFDTKNQKLELIKGETVNLDKQIDCIYYEETFYVIKKINFENIVGLQEEYKKESKSVVEELRKTGKIHGLEIIEDKIESTPSIHKKLIKIAKIGNYRSLDDKTIRKMKTVCKKYNVALNVKDGKLTIENESDIDTILKMLADYYKTGEVSGKAYGTFSGKELTRSQE</sequence>
<accession>A0AAJ5BCV3</accession>